<dbReference type="PANTHER" id="PTHR43547:SF2">
    <property type="entry name" value="HYBRID SIGNAL TRANSDUCTION HISTIDINE KINASE C"/>
    <property type="match status" value="1"/>
</dbReference>
<keyword evidence="6" id="KW-1185">Reference proteome</keyword>
<dbReference type="SUPFAM" id="SSF55874">
    <property type="entry name" value="ATPase domain of HSP90 chaperone/DNA topoisomerase II/histidine kinase"/>
    <property type="match status" value="1"/>
</dbReference>
<evidence type="ECO:0000256" key="1">
    <source>
        <dbReference type="ARBA" id="ARBA00022553"/>
    </source>
</evidence>
<sequence length="1082" mass="118928">MVDDQKGHCGRFLRLLILPIVLLLTAFQPVAARETGATFAPGAHLRFEHLTIDDGLSQNAGLALLQDRQGYLWIGTQDGLNRYNGYTLTHFKHDPDDPASLSHNSIIALYEDRDGLLWIGTWGGGLNRFDPATQQFTRYAPDPANPTSLGHPIVTDILQDAQGVYWVATLGGLERFDPVSGIFTHFRHNPDDPASLSSDALSVILPTADGKLWIGTGAFNIPGAGLNLFDPATGTAQHLEKTGDCLASPNIADLLLAPDGGALWIAYGGYGVAGGGLDHYHPQTAACAHFDNSQTFGTQIADNNFTDLAFDRDGTLWVTSWSGGLWRMAPDGQFTGIHHNPADPESLSSDNTFTVWPDRSGVIWVGTLSAGINKLNLDTLQFRTYRHDAANPKSLPSNHISALTETSDGIIWLGSIENGLVRFDPTSGEFTPYRSDPANPNSISGDIVLTLYADSDDTLWVGTFGSGLNRFDPQTGLFTRYQNDPADPNSLLENQVTNLIRDRAGRLWVSNFAGLSRLDPGATGFVNYPMPAPPVSFGLVGDELWAGTWGGGLYRLDLADPRSLDPTTATFATLKNDPANPNSLSNDGVWTMLQTPDGIVWLGTQAGLSRYDPETGQFTSYTEKNGLPNASIMGLLQDPQGLLWLTTNHGVVRFDAQTETFQVYEKSDGLQGNEFNSNAYFQARNGDFYVGGVNGFSVFDPLNLRQNELPPPVVVTDVSIFNIPQAFDPAQTVRLNYDQNFISFEFAALDFQSPSKNQYAYMLEGFDKTWVQAGTRNYASYTNLPGGDYTFRVRAANKDSIWNETGTSVRLTVAPPFWQTWPFQLGLFLGMVLLVAGGFQWRVRAVREQNAQLQKVLEQRIAERTEELNLANERLREKAAQDAVTAERTRLARDLHDAVTQTLFSITIIADVLPDIWNMNPNEGRRRLEEMRQLTRGALAEMRTLLVELRPNALVEVPLPTLLRQLTEAMIGRSRINIQLSVEGERKLPPDVQVGLYRLVQEALNNVVKHAKASEAVVTLRLGETVRLTVADNGVGFDPLAVTADHLGLKIMRERAEALGVQLRIYSEPGEGTQISVVKEIV</sequence>
<dbReference type="Gene3D" id="1.20.5.1930">
    <property type="match status" value="1"/>
</dbReference>
<reference evidence="5 6" key="1">
    <citation type="submission" date="2021-03" db="EMBL/GenBank/DDBJ databases">
        <authorList>
            <person name="Grouzdev D.S."/>
        </authorList>
    </citation>
    <scope>NUCLEOTIDE SEQUENCE [LARGE SCALE GENOMIC DNA]</scope>
    <source>
        <strain evidence="5 6">M50-1</strain>
    </source>
</reference>
<evidence type="ECO:0000256" key="3">
    <source>
        <dbReference type="SAM" id="Coils"/>
    </source>
</evidence>
<dbReference type="Gene3D" id="2.130.10.10">
    <property type="entry name" value="YVTN repeat-like/Quinoprotein amine dehydrogenase"/>
    <property type="match status" value="3"/>
</dbReference>
<dbReference type="InterPro" id="IPR003594">
    <property type="entry name" value="HATPase_dom"/>
</dbReference>
<dbReference type="CDD" id="cd16917">
    <property type="entry name" value="HATPase_UhpB-NarQ-NarX-like"/>
    <property type="match status" value="1"/>
</dbReference>
<dbReference type="Gene3D" id="3.30.565.10">
    <property type="entry name" value="Histidine kinase-like ATPase, C-terminal domain"/>
    <property type="match status" value="1"/>
</dbReference>
<dbReference type="InterPro" id="IPR036890">
    <property type="entry name" value="HATPase_C_sf"/>
</dbReference>
<keyword evidence="2" id="KW-0418">Kinase</keyword>
<dbReference type="RefSeq" id="WP_135478434.1">
    <property type="nucleotide sequence ID" value="NZ_SIJK02000019.1"/>
</dbReference>
<dbReference type="SMART" id="SM00387">
    <property type="entry name" value="HATPase_c"/>
    <property type="match status" value="1"/>
</dbReference>
<keyword evidence="2" id="KW-0808">Transferase</keyword>
<proteinExistence type="predicted"/>
<feature type="domain" description="Histidine kinase" evidence="4">
    <location>
        <begin position="894"/>
        <end position="1082"/>
    </location>
</feature>
<evidence type="ECO:0000259" key="4">
    <source>
        <dbReference type="PROSITE" id="PS50109"/>
    </source>
</evidence>
<dbReference type="PROSITE" id="PS50109">
    <property type="entry name" value="HIS_KIN"/>
    <property type="match status" value="1"/>
</dbReference>
<dbReference type="InterPro" id="IPR005467">
    <property type="entry name" value="His_kinase_dom"/>
</dbReference>
<protein>
    <recommendedName>
        <fullName evidence="4">Histidine kinase domain-containing protein</fullName>
    </recommendedName>
</protein>
<dbReference type="SUPFAM" id="SSF63829">
    <property type="entry name" value="Calcium-dependent phosphotriesterase"/>
    <property type="match status" value="4"/>
</dbReference>
<dbReference type="PANTHER" id="PTHR43547">
    <property type="entry name" value="TWO-COMPONENT HISTIDINE KINASE"/>
    <property type="match status" value="1"/>
</dbReference>
<dbReference type="Pfam" id="PF07730">
    <property type="entry name" value="HisKA_3"/>
    <property type="match status" value="1"/>
</dbReference>
<accession>A0ABS4DAG3</accession>
<keyword evidence="1" id="KW-0597">Phosphoprotein</keyword>
<dbReference type="InterPro" id="IPR013783">
    <property type="entry name" value="Ig-like_fold"/>
</dbReference>
<dbReference type="Gene3D" id="2.60.40.10">
    <property type="entry name" value="Immunoglobulins"/>
    <property type="match status" value="1"/>
</dbReference>
<dbReference type="Pfam" id="PF07494">
    <property type="entry name" value="Reg_prop"/>
    <property type="match status" value="6"/>
</dbReference>
<evidence type="ECO:0000256" key="2">
    <source>
        <dbReference type="ARBA" id="ARBA00022777"/>
    </source>
</evidence>
<dbReference type="EMBL" id="SIJK02000019">
    <property type="protein sequence ID" value="MBP1466441.1"/>
    <property type="molecule type" value="Genomic_DNA"/>
</dbReference>
<name>A0ABS4DAG3_9CHLR</name>
<dbReference type="InterPro" id="IPR011712">
    <property type="entry name" value="Sig_transdc_His_kin_sub3_dim/P"/>
</dbReference>
<organism evidence="5 6">
    <name type="scientific">Candidatus Chloroploca mongolica</name>
    <dbReference type="NCBI Taxonomy" id="2528176"/>
    <lineage>
        <taxon>Bacteria</taxon>
        <taxon>Bacillati</taxon>
        <taxon>Chloroflexota</taxon>
        <taxon>Chloroflexia</taxon>
        <taxon>Chloroflexales</taxon>
        <taxon>Chloroflexineae</taxon>
        <taxon>Oscillochloridaceae</taxon>
        <taxon>Candidatus Chloroploca</taxon>
    </lineage>
</organism>
<dbReference type="InterPro" id="IPR011110">
    <property type="entry name" value="Reg_prop"/>
</dbReference>
<feature type="coiled-coil region" evidence="3">
    <location>
        <begin position="843"/>
        <end position="881"/>
    </location>
</feature>
<evidence type="ECO:0000313" key="6">
    <source>
        <dbReference type="Proteomes" id="UP001193081"/>
    </source>
</evidence>
<dbReference type="Pfam" id="PF02518">
    <property type="entry name" value="HATPase_c"/>
    <property type="match status" value="1"/>
</dbReference>
<dbReference type="Pfam" id="PF07495">
    <property type="entry name" value="Y_Y_Y"/>
    <property type="match status" value="1"/>
</dbReference>
<comment type="caution">
    <text evidence="5">The sequence shown here is derived from an EMBL/GenBank/DDBJ whole genome shotgun (WGS) entry which is preliminary data.</text>
</comment>
<keyword evidence="3" id="KW-0175">Coiled coil</keyword>
<evidence type="ECO:0000313" key="5">
    <source>
        <dbReference type="EMBL" id="MBP1466441.1"/>
    </source>
</evidence>
<gene>
    <name evidence="5" type="ORF">EYB53_012070</name>
</gene>
<dbReference type="InterPro" id="IPR011123">
    <property type="entry name" value="Y_Y_Y"/>
</dbReference>
<dbReference type="Proteomes" id="UP001193081">
    <property type="component" value="Unassembled WGS sequence"/>
</dbReference>
<dbReference type="InterPro" id="IPR015943">
    <property type="entry name" value="WD40/YVTN_repeat-like_dom_sf"/>
</dbReference>